<dbReference type="SUPFAM" id="SSF53474">
    <property type="entry name" value="alpha/beta-Hydrolases"/>
    <property type="match status" value="1"/>
</dbReference>
<gene>
    <name evidence="2" type="ORF">HW566_14815</name>
</gene>
<accession>A0A7D5JEK6</accession>
<sequence>MDVILIPGLWLDASSWDDVVPALRDAGHTPHPLTLPGVGPHPDPDARLADWIAAVVERIDGVDPDAPGIALVGHSGGGNVAWAAADRRPERVSRVVFVDTAPPAEGAEISEFPVVDGLVPFPGWSFFDDPDVADLDLPTRERWAERTHPVPGRVPTDPVVLSDPRRYGIPVTVLSGSADRAAFTAMLADWPPFLAEFDAIADANVVELGSGHWPQFSQPQRLARTIAAALV</sequence>
<organism evidence="2 3">
    <name type="scientific">Microbacterium oleivorans</name>
    <dbReference type="NCBI Taxonomy" id="273677"/>
    <lineage>
        <taxon>Bacteria</taxon>
        <taxon>Bacillati</taxon>
        <taxon>Actinomycetota</taxon>
        <taxon>Actinomycetes</taxon>
        <taxon>Micrococcales</taxon>
        <taxon>Microbacteriaceae</taxon>
        <taxon>Microbacterium</taxon>
    </lineage>
</organism>
<keyword evidence="2" id="KW-0378">Hydrolase</keyword>
<protein>
    <submittedName>
        <fullName evidence="2">Alpha/beta hydrolase</fullName>
    </submittedName>
</protein>
<dbReference type="InterPro" id="IPR000073">
    <property type="entry name" value="AB_hydrolase_1"/>
</dbReference>
<reference evidence="2 3" key="1">
    <citation type="submission" date="2020-06" db="EMBL/GenBank/DDBJ databases">
        <authorList>
            <person name="Jo H."/>
        </authorList>
    </citation>
    <scope>NUCLEOTIDE SEQUENCE [LARGE SCALE GENOMIC DNA]</scope>
    <source>
        <strain evidence="2 3">I46</strain>
    </source>
</reference>
<proteinExistence type="predicted"/>
<dbReference type="EMBL" id="CP058316">
    <property type="protein sequence ID" value="QLD12940.1"/>
    <property type="molecule type" value="Genomic_DNA"/>
</dbReference>
<dbReference type="Gene3D" id="3.40.50.1820">
    <property type="entry name" value="alpha/beta hydrolase"/>
    <property type="match status" value="1"/>
</dbReference>
<dbReference type="PANTHER" id="PTHR43194">
    <property type="entry name" value="HYDROLASE ALPHA/BETA FOLD FAMILY"/>
    <property type="match status" value="1"/>
</dbReference>
<feature type="domain" description="AB hydrolase-1" evidence="1">
    <location>
        <begin position="3"/>
        <end position="224"/>
    </location>
</feature>
<dbReference type="AlphaFoldDB" id="A0A7D5JEK6"/>
<dbReference type="GO" id="GO:0016787">
    <property type="term" value="F:hydrolase activity"/>
    <property type="evidence" value="ECO:0007669"/>
    <property type="project" value="UniProtKB-KW"/>
</dbReference>
<evidence type="ECO:0000259" key="1">
    <source>
        <dbReference type="Pfam" id="PF12697"/>
    </source>
</evidence>
<evidence type="ECO:0000313" key="2">
    <source>
        <dbReference type="EMBL" id="QLD12940.1"/>
    </source>
</evidence>
<dbReference type="Pfam" id="PF12697">
    <property type="entry name" value="Abhydrolase_6"/>
    <property type="match status" value="1"/>
</dbReference>
<dbReference type="RefSeq" id="WP_178014159.1">
    <property type="nucleotide sequence ID" value="NZ_CP058316.1"/>
</dbReference>
<evidence type="ECO:0000313" key="3">
    <source>
        <dbReference type="Proteomes" id="UP000509638"/>
    </source>
</evidence>
<dbReference type="InterPro" id="IPR029058">
    <property type="entry name" value="AB_hydrolase_fold"/>
</dbReference>
<dbReference type="Proteomes" id="UP000509638">
    <property type="component" value="Chromosome"/>
</dbReference>
<dbReference type="PANTHER" id="PTHR43194:SF2">
    <property type="entry name" value="PEROXISOMAL MEMBRANE PROTEIN LPX1"/>
    <property type="match status" value="1"/>
</dbReference>
<dbReference type="InterPro" id="IPR050228">
    <property type="entry name" value="Carboxylesterase_BioH"/>
</dbReference>
<name>A0A7D5JEK6_9MICO</name>